<sequence>MNFGRLKNVVAAAAIEGVTEVRVRIFGHVLNPTGQRSAHKVLRNKLIGEKVSQWYPHDIMKDDPLVTARQEQERLSKLEMLKRRGKGPPTKGQGKQAKKHMGFCRGDIVEVASKEDGFLGSYYEAIVMCQPLKKDYIVQYKTLLKDDNSGPLTEFVSLPELRPVPPEIPVSEFSLYDQVDAFDNDGWWVGKISGKIGATYFVYFETSEVECGYAISDLRVHQYWIDGKWICSKEIVNICD</sequence>
<keyword evidence="3" id="KW-1185">Reference proteome</keyword>
<evidence type="ECO:0000313" key="2">
    <source>
        <dbReference type="EMBL" id="KAJ8568000.1"/>
    </source>
</evidence>
<proteinExistence type="predicted"/>
<protein>
    <recommendedName>
        <fullName evidence="1">Agenet domain-containing protein</fullName>
    </recommendedName>
</protein>
<dbReference type="PANTHER" id="PTHR31917:SF148">
    <property type="entry name" value="DUF724 DOMAIN-CONTAINING PROTEIN 2"/>
    <property type="match status" value="1"/>
</dbReference>
<dbReference type="Proteomes" id="UP001152561">
    <property type="component" value="Unassembled WGS sequence"/>
</dbReference>
<dbReference type="InterPro" id="IPR014002">
    <property type="entry name" value="Agenet_dom_plant"/>
</dbReference>
<reference evidence="3" key="1">
    <citation type="journal article" date="2023" name="Proc. Natl. Acad. Sci. U.S.A.">
        <title>Genomic and structural basis for evolution of tropane alkaloid biosynthesis.</title>
        <authorList>
            <person name="Wanga Y.-J."/>
            <person name="Taina T."/>
            <person name="Yua J.-Y."/>
            <person name="Lia J."/>
            <person name="Xua B."/>
            <person name="Chenc J."/>
            <person name="D'Auriad J.C."/>
            <person name="Huanga J.-P."/>
            <person name="Huanga S.-X."/>
        </authorList>
    </citation>
    <scope>NUCLEOTIDE SEQUENCE [LARGE SCALE GENOMIC DNA]</scope>
    <source>
        <strain evidence="3">cv. KIB-2019</strain>
    </source>
</reference>
<dbReference type="CDD" id="cd20405">
    <property type="entry name" value="Tudor_Agenet_AtDUF_rpt1_3"/>
    <property type="match status" value="1"/>
</dbReference>
<dbReference type="OrthoDB" id="938602at2759"/>
<dbReference type="InterPro" id="IPR008395">
    <property type="entry name" value="Agenet-like_dom"/>
</dbReference>
<gene>
    <name evidence="2" type="ORF">K7X08_020722</name>
</gene>
<evidence type="ECO:0000313" key="3">
    <source>
        <dbReference type="Proteomes" id="UP001152561"/>
    </source>
</evidence>
<dbReference type="PANTHER" id="PTHR31917">
    <property type="entry name" value="AGENET DOMAIN-CONTAINING PROTEIN-RELATED"/>
    <property type="match status" value="1"/>
</dbReference>
<name>A0A9Q1MT01_9SOLA</name>
<organism evidence="2 3">
    <name type="scientific">Anisodus acutangulus</name>
    <dbReference type="NCBI Taxonomy" id="402998"/>
    <lineage>
        <taxon>Eukaryota</taxon>
        <taxon>Viridiplantae</taxon>
        <taxon>Streptophyta</taxon>
        <taxon>Embryophyta</taxon>
        <taxon>Tracheophyta</taxon>
        <taxon>Spermatophyta</taxon>
        <taxon>Magnoliopsida</taxon>
        <taxon>eudicotyledons</taxon>
        <taxon>Gunneridae</taxon>
        <taxon>Pentapetalae</taxon>
        <taxon>asterids</taxon>
        <taxon>lamiids</taxon>
        <taxon>Solanales</taxon>
        <taxon>Solanaceae</taxon>
        <taxon>Solanoideae</taxon>
        <taxon>Hyoscyameae</taxon>
        <taxon>Anisodus</taxon>
    </lineage>
</organism>
<feature type="domain" description="Agenet" evidence="1">
    <location>
        <begin position="171"/>
        <end position="226"/>
    </location>
</feature>
<dbReference type="InterPro" id="IPR013219">
    <property type="entry name" value="Ribosomal_mS33"/>
</dbReference>
<accession>A0A9Q1MT01</accession>
<dbReference type="EMBL" id="JAJAGQ010000003">
    <property type="protein sequence ID" value="KAJ8568000.1"/>
    <property type="molecule type" value="Genomic_DNA"/>
</dbReference>
<dbReference type="Pfam" id="PF05641">
    <property type="entry name" value="Agenet"/>
    <property type="match status" value="1"/>
</dbReference>
<comment type="caution">
    <text evidence="2">The sequence shown here is derived from an EMBL/GenBank/DDBJ whole genome shotgun (WGS) entry which is preliminary data.</text>
</comment>
<dbReference type="SMART" id="SM00743">
    <property type="entry name" value="Agenet"/>
    <property type="match status" value="2"/>
</dbReference>
<dbReference type="AlphaFoldDB" id="A0A9Q1MT01"/>
<dbReference type="Pfam" id="PF08293">
    <property type="entry name" value="MRP-S33"/>
    <property type="match status" value="1"/>
</dbReference>
<evidence type="ECO:0000259" key="1">
    <source>
        <dbReference type="SMART" id="SM00743"/>
    </source>
</evidence>
<feature type="domain" description="Agenet" evidence="1">
    <location>
        <begin position="101"/>
        <end position="169"/>
    </location>
</feature>